<accession>A0A1H5ST81</accession>
<dbReference type="Proteomes" id="UP000185739">
    <property type="component" value="Chromosome"/>
</dbReference>
<sequence>MTAASSSARRLARLDLPLRLVAAAGGGYALCWAMFVALGAWLPFSKATVWYFTGQIAPLPFLGALLWAFVAHTPQRALAWPFGLAVLCTGIAFTGIWR</sequence>
<dbReference type="EMBL" id="CP018839">
    <property type="protein sequence ID" value="APR04006.1"/>
    <property type="molecule type" value="Genomic_DNA"/>
</dbReference>
<proteinExistence type="predicted"/>
<name>A0A1H5ST81_9RHOO</name>
<dbReference type="KEGG" id="tcl:Tchl_1147"/>
<dbReference type="STRING" id="96773.Tchl_1147"/>
<evidence type="ECO:0000313" key="1">
    <source>
        <dbReference type="EMBL" id="APR04006.1"/>
    </source>
</evidence>
<evidence type="ECO:0000313" key="2">
    <source>
        <dbReference type="Proteomes" id="UP000185739"/>
    </source>
</evidence>
<reference evidence="1 2" key="1">
    <citation type="submission" date="2016-12" db="EMBL/GenBank/DDBJ databases">
        <title>Complete genome sequence of Thauera chlorobenzoica, a Betaproteobacterium degrading haloaromatics anaerobically to CO2 and halides.</title>
        <authorList>
            <person name="Goris T."/>
            <person name="Mergelsberg M."/>
            <person name="Boll M."/>
        </authorList>
    </citation>
    <scope>NUCLEOTIDE SEQUENCE [LARGE SCALE GENOMIC DNA]</scope>
    <source>
        <strain evidence="1 2">3CB1</strain>
    </source>
</reference>
<gene>
    <name evidence="1" type="ORF">Tchl_1147</name>
</gene>
<keyword evidence="2" id="KW-1185">Reference proteome</keyword>
<protein>
    <submittedName>
        <fullName evidence="1">Putative permease</fullName>
    </submittedName>
</protein>
<dbReference type="RefSeq" id="WP_075147550.1">
    <property type="nucleotide sequence ID" value="NZ_CP018839.1"/>
</dbReference>
<dbReference type="OrthoDB" id="8759770at2"/>
<organism evidence="1 2">
    <name type="scientific">Thauera chlorobenzoica</name>
    <dbReference type="NCBI Taxonomy" id="96773"/>
    <lineage>
        <taxon>Bacteria</taxon>
        <taxon>Pseudomonadati</taxon>
        <taxon>Pseudomonadota</taxon>
        <taxon>Betaproteobacteria</taxon>
        <taxon>Rhodocyclales</taxon>
        <taxon>Zoogloeaceae</taxon>
        <taxon>Thauera</taxon>
    </lineage>
</organism>
<dbReference type="AlphaFoldDB" id="A0A1H5ST81"/>